<dbReference type="RefSeq" id="WP_102756661.1">
    <property type="nucleotide sequence ID" value="NZ_CP025791.1"/>
</dbReference>
<evidence type="ECO:0000256" key="8">
    <source>
        <dbReference type="ARBA" id="ARBA00022723"/>
    </source>
</evidence>
<comment type="pathway">
    <text evidence="2 14">Amino-acid biosynthesis; L-valine biosynthesis; L-valine from pyruvate: step 1/4.</text>
</comment>
<dbReference type="InterPro" id="IPR012846">
    <property type="entry name" value="Acetolactate_synth_lsu"/>
</dbReference>
<evidence type="ECO:0000256" key="14">
    <source>
        <dbReference type="RuleBase" id="RU003591"/>
    </source>
</evidence>
<keyword evidence="19" id="KW-1185">Reference proteome</keyword>
<dbReference type="EMBL" id="CP025791">
    <property type="protein sequence ID" value="AUP80009.1"/>
    <property type="molecule type" value="Genomic_DNA"/>
</dbReference>
<dbReference type="EC" id="2.2.1.6" evidence="4 14"/>
<dbReference type="GO" id="GO:0003984">
    <property type="term" value="F:acetolactate synthase activity"/>
    <property type="evidence" value="ECO:0007669"/>
    <property type="project" value="UniProtKB-EC"/>
</dbReference>
<comment type="cofactor">
    <cofactor evidence="14">
        <name>Mg(2+)</name>
        <dbReference type="ChEBI" id="CHEBI:18420"/>
    </cofactor>
    <text evidence="14">Binds 1 Mg(2+) ion per subunit.</text>
</comment>
<dbReference type="FunFam" id="3.40.50.970:FF:000007">
    <property type="entry name" value="Acetolactate synthase"/>
    <property type="match status" value="1"/>
</dbReference>
<evidence type="ECO:0000313" key="18">
    <source>
        <dbReference type="EMBL" id="AUP80009.1"/>
    </source>
</evidence>
<evidence type="ECO:0000256" key="1">
    <source>
        <dbReference type="ARBA" id="ARBA00004974"/>
    </source>
</evidence>
<dbReference type="FunFam" id="3.40.50.970:FF:000016">
    <property type="entry name" value="Acetolactate synthase"/>
    <property type="match status" value="1"/>
</dbReference>
<evidence type="ECO:0000256" key="13">
    <source>
        <dbReference type="ARBA" id="ARBA00048670"/>
    </source>
</evidence>
<dbReference type="SUPFAM" id="SSF52467">
    <property type="entry name" value="DHS-like NAD/FAD-binding domain"/>
    <property type="match status" value="1"/>
</dbReference>
<dbReference type="CDD" id="cd02015">
    <property type="entry name" value="TPP_AHAS"/>
    <property type="match status" value="1"/>
</dbReference>
<keyword evidence="5 14" id="KW-0028">Amino-acid biosynthesis</keyword>
<feature type="domain" description="Thiamine pyrophosphate enzyme N-terminal TPP-binding" evidence="17">
    <location>
        <begin position="21"/>
        <end position="136"/>
    </location>
</feature>
<feature type="domain" description="Thiamine pyrophosphate enzyme TPP-binding" evidence="16">
    <location>
        <begin position="407"/>
        <end position="554"/>
    </location>
</feature>
<dbReference type="PROSITE" id="PS00187">
    <property type="entry name" value="TPP_ENZYMES"/>
    <property type="match status" value="1"/>
</dbReference>
<dbReference type="InterPro" id="IPR012000">
    <property type="entry name" value="Thiamin_PyroP_enz_cen_dom"/>
</dbReference>
<dbReference type="Gene3D" id="3.40.50.1220">
    <property type="entry name" value="TPP-binding domain"/>
    <property type="match status" value="1"/>
</dbReference>
<dbReference type="GO" id="GO:0005948">
    <property type="term" value="C:acetolactate synthase complex"/>
    <property type="evidence" value="ECO:0007669"/>
    <property type="project" value="UniProtKB-ARBA"/>
</dbReference>
<reference evidence="18 19" key="1">
    <citation type="submission" date="2018-01" db="EMBL/GenBank/DDBJ databases">
        <title>Complete genome sequence of Flavivirga eckloniae ECD14 isolated from seaweed Ecklonia cava.</title>
        <authorList>
            <person name="Lee J.H."/>
            <person name="Baik K.S."/>
            <person name="Seong C.N."/>
        </authorList>
    </citation>
    <scope>NUCLEOTIDE SEQUENCE [LARGE SCALE GENOMIC DNA]</scope>
    <source>
        <strain evidence="18 19">ECD14</strain>
    </source>
</reference>
<comment type="cofactor">
    <cofactor evidence="14">
        <name>thiamine diphosphate</name>
        <dbReference type="ChEBI" id="CHEBI:58937"/>
    </cofactor>
    <text evidence="14">Binds 1 thiamine pyrophosphate per subunit.</text>
</comment>
<dbReference type="KEGG" id="fek:C1H87_15385"/>
<evidence type="ECO:0000256" key="6">
    <source>
        <dbReference type="ARBA" id="ARBA00022630"/>
    </source>
</evidence>
<dbReference type="InterPro" id="IPR000399">
    <property type="entry name" value="TPP-bd_CS"/>
</dbReference>
<dbReference type="Pfam" id="PF02775">
    <property type="entry name" value="TPP_enzyme_C"/>
    <property type="match status" value="1"/>
</dbReference>
<gene>
    <name evidence="18" type="primary">ilvB</name>
    <name evidence="18" type="ORF">C1H87_15385</name>
</gene>
<dbReference type="GO" id="GO:0050660">
    <property type="term" value="F:flavin adenine dinucleotide binding"/>
    <property type="evidence" value="ECO:0007669"/>
    <property type="project" value="InterPro"/>
</dbReference>
<keyword evidence="7 14" id="KW-0808">Transferase</keyword>
<dbReference type="SUPFAM" id="SSF52518">
    <property type="entry name" value="Thiamin diphosphate-binding fold (THDP-binding)"/>
    <property type="match status" value="2"/>
</dbReference>
<dbReference type="NCBIfam" id="TIGR00118">
    <property type="entry name" value="acolac_lg"/>
    <property type="match status" value="1"/>
</dbReference>
<comment type="catalytic activity">
    <reaction evidence="13 14">
        <text>2 pyruvate + H(+) = (2S)-2-acetolactate + CO2</text>
        <dbReference type="Rhea" id="RHEA:25249"/>
        <dbReference type="ChEBI" id="CHEBI:15361"/>
        <dbReference type="ChEBI" id="CHEBI:15378"/>
        <dbReference type="ChEBI" id="CHEBI:16526"/>
        <dbReference type="ChEBI" id="CHEBI:58476"/>
        <dbReference type="EC" id="2.2.1.6"/>
    </reaction>
</comment>
<keyword evidence="12 14" id="KW-0100">Branched-chain amino acid biosynthesis</keyword>
<keyword evidence="8 14" id="KW-0479">Metal-binding</keyword>
<comment type="similarity">
    <text evidence="3 14">Belongs to the TPP enzyme family.</text>
</comment>
<dbReference type="UniPathway" id="UPA00049">
    <property type="reaction ID" value="UER00059"/>
</dbReference>
<dbReference type="FunFam" id="3.40.50.1220:FF:000008">
    <property type="entry name" value="Acetolactate synthase"/>
    <property type="match status" value="1"/>
</dbReference>
<evidence type="ECO:0000313" key="19">
    <source>
        <dbReference type="Proteomes" id="UP000235826"/>
    </source>
</evidence>
<comment type="pathway">
    <text evidence="1 14">Amino-acid biosynthesis; L-isoleucine biosynthesis; L-isoleucine from 2-oxobutanoate: step 1/4.</text>
</comment>
<protein>
    <recommendedName>
        <fullName evidence="4 14">Acetolactate synthase</fullName>
        <ecNumber evidence="4 14">2.2.1.6</ecNumber>
    </recommendedName>
</protein>
<evidence type="ECO:0000256" key="9">
    <source>
        <dbReference type="ARBA" id="ARBA00022827"/>
    </source>
</evidence>
<dbReference type="Pfam" id="PF00205">
    <property type="entry name" value="TPP_enzyme_M"/>
    <property type="match status" value="1"/>
</dbReference>
<dbReference type="InterPro" id="IPR039368">
    <property type="entry name" value="AHAS_TPP"/>
</dbReference>
<keyword evidence="10 14" id="KW-0460">Magnesium</keyword>
<name>A0A2K9PSI7_9FLAO</name>
<feature type="domain" description="Thiamine pyrophosphate enzyme central" evidence="15">
    <location>
        <begin position="211"/>
        <end position="343"/>
    </location>
</feature>
<dbReference type="InterPro" id="IPR011766">
    <property type="entry name" value="TPP_enzyme_TPP-bd"/>
</dbReference>
<keyword evidence="6" id="KW-0285">Flavoprotein</keyword>
<dbReference type="GO" id="GO:0009097">
    <property type="term" value="P:isoleucine biosynthetic process"/>
    <property type="evidence" value="ECO:0007669"/>
    <property type="project" value="UniProtKB-UniPathway"/>
</dbReference>
<sequence>MNNTETTKKAQEETQKTERISGSEAIIRCLIAEGVDILYGYPGGAIMPVYDELYKYKDRIHHVLTRHEQGAAHAAQGFARISGRVGVAMATSGPGATNLITGIADAQIDSTPMVCITGQVFSHLLGSDAFQETDIVGISTPVTKWNHQVTKASEIPEVLAKAFYIAKSGRPGPVLIDITKDAQVAELDFKYEKCTGVRSYIPIPKINIDAVKAAAELINAAKKPMIVWGQGVILGKAEEELKAVIEKAGIPSAWTILGASAIPTSHPLNVGMVGMHGNYAPNKLTNECDVLIAIGMRFDDRVTGDLKTYAKQAKVIHFDIDPAEIDKNVKTDVAVLGNSKESLGLLLEELNENTHTEWLQEFKELYAIEFEKVIKNDLSPTKEGLTMGEVLKQINIETKGNAAIVSDVGQHQMIACRYSEFNKTKSNITSGGLGTMGFALPAAIGAKMAAPDREVVAIIGDGGYQMNIQELGTIFQQKVPVKIVVLNNEFLGMVRQWQQLFFDKRYASTEMTNPDFVTIAKGYYIEAKKVTKREELADAVKEMIASKNSYFLEVCVEKEDNVFPMVPAGASVSDIRLS</sequence>
<dbReference type="UniPathway" id="UPA00047">
    <property type="reaction ID" value="UER00055"/>
</dbReference>
<evidence type="ECO:0000256" key="2">
    <source>
        <dbReference type="ARBA" id="ARBA00005025"/>
    </source>
</evidence>
<dbReference type="GO" id="GO:0009099">
    <property type="term" value="P:L-valine biosynthetic process"/>
    <property type="evidence" value="ECO:0007669"/>
    <property type="project" value="UniProtKB-UniPathway"/>
</dbReference>
<evidence type="ECO:0000256" key="10">
    <source>
        <dbReference type="ARBA" id="ARBA00022842"/>
    </source>
</evidence>
<dbReference type="AlphaFoldDB" id="A0A2K9PSI7"/>
<evidence type="ECO:0000259" key="16">
    <source>
        <dbReference type="Pfam" id="PF02775"/>
    </source>
</evidence>
<evidence type="ECO:0000256" key="12">
    <source>
        <dbReference type="ARBA" id="ARBA00023304"/>
    </source>
</evidence>
<dbReference type="PANTHER" id="PTHR18968:SF13">
    <property type="entry name" value="ACETOLACTATE SYNTHASE CATALYTIC SUBUNIT, MITOCHONDRIAL"/>
    <property type="match status" value="1"/>
</dbReference>
<dbReference type="Gene3D" id="3.40.50.970">
    <property type="match status" value="2"/>
</dbReference>
<evidence type="ECO:0000256" key="5">
    <source>
        <dbReference type="ARBA" id="ARBA00022605"/>
    </source>
</evidence>
<evidence type="ECO:0000259" key="17">
    <source>
        <dbReference type="Pfam" id="PF02776"/>
    </source>
</evidence>
<dbReference type="GO" id="GO:0030976">
    <property type="term" value="F:thiamine pyrophosphate binding"/>
    <property type="evidence" value="ECO:0007669"/>
    <property type="project" value="UniProtKB-UniRule"/>
</dbReference>
<keyword evidence="11 14" id="KW-0786">Thiamine pyrophosphate</keyword>
<evidence type="ECO:0000256" key="11">
    <source>
        <dbReference type="ARBA" id="ARBA00023052"/>
    </source>
</evidence>
<dbReference type="PANTHER" id="PTHR18968">
    <property type="entry name" value="THIAMINE PYROPHOSPHATE ENZYMES"/>
    <property type="match status" value="1"/>
</dbReference>
<dbReference type="CDD" id="cd07035">
    <property type="entry name" value="TPP_PYR_POX_like"/>
    <property type="match status" value="1"/>
</dbReference>
<dbReference type="InterPro" id="IPR029061">
    <property type="entry name" value="THDP-binding"/>
</dbReference>
<dbReference type="GO" id="GO:0000287">
    <property type="term" value="F:magnesium ion binding"/>
    <property type="evidence" value="ECO:0007669"/>
    <property type="project" value="UniProtKB-UniRule"/>
</dbReference>
<evidence type="ECO:0000259" key="15">
    <source>
        <dbReference type="Pfam" id="PF00205"/>
    </source>
</evidence>
<proteinExistence type="inferred from homology"/>
<evidence type="ECO:0000256" key="3">
    <source>
        <dbReference type="ARBA" id="ARBA00007812"/>
    </source>
</evidence>
<keyword evidence="9" id="KW-0274">FAD</keyword>
<dbReference type="Proteomes" id="UP000235826">
    <property type="component" value="Chromosome"/>
</dbReference>
<organism evidence="18 19">
    <name type="scientific">Flavivirga eckloniae</name>
    <dbReference type="NCBI Taxonomy" id="1803846"/>
    <lineage>
        <taxon>Bacteria</taxon>
        <taxon>Pseudomonadati</taxon>
        <taxon>Bacteroidota</taxon>
        <taxon>Flavobacteriia</taxon>
        <taxon>Flavobacteriales</taxon>
        <taxon>Flavobacteriaceae</taxon>
        <taxon>Flavivirga</taxon>
    </lineage>
</organism>
<dbReference type="OrthoDB" id="4494979at2"/>
<dbReference type="InterPro" id="IPR012001">
    <property type="entry name" value="Thiamin_PyroP_enz_TPP-bd_dom"/>
</dbReference>
<accession>A0A2K9PSI7</accession>
<dbReference type="InterPro" id="IPR029035">
    <property type="entry name" value="DHS-like_NAD/FAD-binding_dom"/>
</dbReference>
<dbReference type="Pfam" id="PF02776">
    <property type="entry name" value="TPP_enzyme_N"/>
    <property type="match status" value="1"/>
</dbReference>
<evidence type="ECO:0000256" key="4">
    <source>
        <dbReference type="ARBA" id="ARBA00013145"/>
    </source>
</evidence>
<dbReference type="InterPro" id="IPR045229">
    <property type="entry name" value="TPP_enz"/>
</dbReference>
<evidence type="ECO:0000256" key="7">
    <source>
        <dbReference type="ARBA" id="ARBA00022679"/>
    </source>
</evidence>